<dbReference type="VEuPathDB" id="TrichDB:TVAGG3_0998770"/>
<dbReference type="Proteomes" id="UP000001542">
    <property type="component" value="Unassembled WGS sequence"/>
</dbReference>
<organism evidence="1 2">
    <name type="scientific">Trichomonas vaginalis (strain ATCC PRA-98 / G3)</name>
    <dbReference type="NCBI Taxonomy" id="412133"/>
    <lineage>
        <taxon>Eukaryota</taxon>
        <taxon>Metamonada</taxon>
        <taxon>Parabasalia</taxon>
        <taxon>Trichomonadida</taxon>
        <taxon>Trichomonadidae</taxon>
        <taxon>Trichomonas</taxon>
    </lineage>
</organism>
<name>A2DDM1_TRIV3</name>
<dbReference type="EMBL" id="DS113190">
    <property type="protein sequence ID" value="EAY21397.1"/>
    <property type="molecule type" value="Genomic_DNA"/>
</dbReference>
<dbReference type="Pfam" id="PF02466">
    <property type="entry name" value="Tim17"/>
    <property type="match status" value="1"/>
</dbReference>
<dbReference type="RefSeq" id="XP_001582383.1">
    <property type="nucleotide sequence ID" value="XM_001582333.1"/>
</dbReference>
<sequence>MIHTALEPDATTVKGLASYLIPITAEEVLYRNAGENPVFQAAKDFATISTGMFVLGTGYSALKNLPVFNHGKPFSVKSTLKEGIQIGVSLGAQAALTNLCETTLAIYRGQQKFYDPIIAGAAVGATLNCYKGFKQMGIGAAKGATLAVFLVTAEAVSDRF</sequence>
<reference evidence="1" key="1">
    <citation type="submission" date="2006-10" db="EMBL/GenBank/DDBJ databases">
        <authorList>
            <person name="Amadeo P."/>
            <person name="Zhao Q."/>
            <person name="Wortman J."/>
            <person name="Fraser-Liggett C."/>
            <person name="Carlton J."/>
        </authorList>
    </citation>
    <scope>NUCLEOTIDE SEQUENCE</scope>
    <source>
        <strain evidence="1">G3</strain>
    </source>
</reference>
<evidence type="ECO:0000313" key="1">
    <source>
        <dbReference type="EMBL" id="EAY21397.1"/>
    </source>
</evidence>
<dbReference type="VEuPathDB" id="TrichDB:TVAG_198350"/>
<dbReference type="OrthoDB" id="10433732at2759"/>
<dbReference type="AlphaFoldDB" id="A2DDM1"/>
<protein>
    <submittedName>
        <fullName evidence="1">Mitochondrial import inner membrane translocase subunit Tim17 family protein</fullName>
    </submittedName>
</protein>
<accession>A2DDM1</accession>
<dbReference type="InParanoid" id="A2DDM1"/>
<evidence type="ECO:0000313" key="2">
    <source>
        <dbReference type="Proteomes" id="UP000001542"/>
    </source>
</evidence>
<reference evidence="1" key="2">
    <citation type="journal article" date="2007" name="Science">
        <title>Draft genome sequence of the sexually transmitted pathogen Trichomonas vaginalis.</title>
        <authorList>
            <person name="Carlton J.M."/>
            <person name="Hirt R.P."/>
            <person name="Silva J.C."/>
            <person name="Delcher A.L."/>
            <person name="Schatz M."/>
            <person name="Zhao Q."/>
            <person name="Wortman J.R."/>
            <person name="Bidwell S.L."/>
            <person name="Alsmark U.C.M."/>
            <person name="Besteiro S."/>
            <person name="Sicheritz-Ponten T."/>
            <person name="Noel C.J."/>
            <person name="Dacks J.B."/>
            <person name="Foster P.G."/>
            <person name="Simillion C."/>
            <person name="Van de Peer Y."/>
            <person name="Miranda-Saavedra D."/>
            <person name="Barton G.J."/>
            <person name="Westrop G.D."/>
            <person name="Mueller S."/>
            <person name="Dessi D."/>
            <person name="Fiori P.L."/>
            <person name="Ren Q."/>
            <person name="Paulsen I."/>
            <person name="Zhang H."/>
            <person name="Bastida-Corcuera F.D."/>
            <person name="Simoes-Barbosa A."/>
            <person name="Brown M.T."/>
            <person name="Hayes R.D."/>
            <person name="Mukherjee M."/>
            <person name="Okumura C.Y."/>
            <person name="Schneider R."/>
            <person name="Smith A.J."/>
            <person name="Vanacova S."/>
            <person name="Villalvazo M."/>
            <person name="Haas B.J."/>
            <person name="Pertea M."/>
            <person name="Feldblyum T.V."/>
            <person name="Utterback T.R."/>
            <person name="Shu C.L."/>
            <person name="Osoegawa K."/>
            <person name="de Jong P.J."/>
            <person name="Hrdy I."/>
            <person name="Horvathova L."/>
            <person name="Zubacova Z."/>
            <person name="Dolezal P."/>
            <person name="Malik S.B."/>
            <person name="Logsdon J.M. Jr."/>
            <person name="Henze K."/>
            <person name="Gupta A."/>
            <person name="Wang C.C."/>
            <person name="Dunne R.L."/>
            <person name="Upcroft J.A."/>
            <person name="Upcroft P."/>
            <person name="White O."/>
            <person name="Salzberg S.L."/>
            <person name="Tang P."/>
            <person name="Chiu C.-H."/>
            <person name="Lee Y.-S."/>
            <person name="Embley T.M."/>
            <person name="Coombs G.H."/>
            <person name="Mottram J.C."/>
            <person name="Tachezy J."/>
            <person name="Fraser-Liggett C.M."/>
            <person name="Johnson P.J."/>
        </authorList>
    </citation>
    <scope>NUCLEOTIDE SEQUENCE [LARGE SCALE GENOMIC DNA]</scope>
    <source>
        <strain evidence="1">G3</strain>
    </source>
</reference>
<gene>
    <name evidence="1" type="ORF">TVAG_198350</name>
</gene>
<dbReference type="KEGG" id="tva:5466945"/>
<proteinExistence type="predicted"/>
<dbReference type="TCDB" id="3.A.8.1.2">
    <property type="family name" value="the mitochondrial protein translocase (mpt) family"/>
</dbReference>
<keyword evidence="2" id="KW-1185">Reference proteome</keyword>